<dbReference type="Pfam" id="PF21956">
    <property type="entry name" value="DUF6922"/>
    <property type="match status" value="1"/>
</dbReference>
<dbReference type="InterPro" id="IPR053830">
    <property type="entry name" value="DUF6922"/>
</dbReference>
<name>A0A8J6NLT2_9BACT</name>
<sequence>MKKADIKSMFPSSLFWDAGEIDAAEHAAYVIGRILDYGDMKDVRTLREIYPDEKIVETVRTRRNLLPKTGKYWAVKLRIPLEAVPCLRKYYPPRPST</sequence>
<comment type="caution">
    <text evidence="2">The sequence shown here is derived from an EMBL/GenBank/DDBJ whole genome shotgun (WGS) entry which is preliminary data.</text>
</comment>
<dbReference type="Proteomes" id="UP000603434">
    <property type="component" value="Unassembled WGS sequence"/>
</dbReference>
<proteinExistence type="predicted"/>
<protein>
    <recommendedName>
        <fullName evidence="1">DUF6922 domain-containing protein</fullName>
    </recommendedName>
</protein>
<dbReference type="AlphaFoldDB" id="A0A8J6NLT2"/>
<evidence type="ECO:0000259" key="1">
    <source>
        <dbReference type="Pfam" id="PF21956"/>
    </source>
</evidence>
<evidence type="ECO:0000313" key="2">
    <source>
        <dbReference type="EMBL" id="MBC8362297.1"/>
    </source>
</evidence>
<dbReference type="EMBL" id="JACNJH010000180">
    <property type="protein sequence ID" value="MBC8362297.1"/>
    <property type="molecule type" value="Genomic_DNA"/>
</dbReference>
<evidence type="ECO:0000313" key="3">
    <source>
        <dbReference type="Proteomes" id="UP000603434"/>
    </source>
</evidence>
<organism evidence="2 3">
    <name type="scientific">Candidatus Desulfatibia profunda</name>
    <dbReference type="NCBI Taxonomy" id="2841695"/>
    <lineage>
        <taxon>Bacteria</taxon>
        <taxon>Pseudomonadati</taxon>
        <taxon>Thermodesulfobacteriota</taxon>
        <taxon>Desulfobacteria</taxon>
        <taxon>Desulfobacterales</taxon>
        <taxon>Desulfobacterales incertae sedis</taxon>
        <taxon>Candidatus Desulfatibia</taxon>
    </lineage>
</organism>
<accession>A0A8J6NLT2</accession>
<gene>
    <name evidence="2" type="ORF">H8E23_12965</name>
</gene>
<feature type="domain" description="DUF6922" evidence="1">
    <location>
        <begin position="10"/>
        <end position="59"/>
    </location>
</feature>
<reference evidence="2 3" key="1">
    <citation type="submission" date="2020-08" db="EMBL/GenBank/DDBJ databases">
        <title>Bridging the membrane lipid divide: bacteria of the FCB group superphylum have the potential to synthesize archaeal ether lipids.</title>
        <authorList>
            <person name="Villanueva L."/>
            <person name="Von Meijenfeldt F.A.B."/>
            <person name="Westbye A.B."/>
            <person name="Yadav S."/>
            <person name="Hopmans E.C."/>
            <person name="Dutilh B.E."/>
            <person name="Sinninghe Damste J.S."/>
        </authorList>
    </citation>
    <scope>NUCLEOTIDE SEQUENCE [LARGE SCALE GENOMIC DNA]</scope>
    <source>
        <strain evidence="2">NIOZ-UU30</strain>
    </source>
</reference>